<dbReference type="Gene3D" id="3.30.1490.150">
    <property type="entry name" value="Hypothetical protein ph0010, domain 2"/>
    <property type="match status" value="1"/>
</dbReference>
<dbReference type="InterPro" id="IPR023472">
    <property type="entry name" value="Uncharacterised_MJ0810"/>
</dbReference>
<protein>
    <submittedName>
        <fullName evidence="2">AmmeMemoRadiSam system protein A</fullName>
    </submittedName>
</protein>
<dbReference type="HAMAP" id="MF_00645">
    <property type="entry name" value="AMMECR1"/>
    <property type="match status" value="1"/>
</dbReference>
<dbReference type="Gene3D" id="3.30.700.20">
    <property type="entry name" value="Hypothetical protein ph0010, domain 1"/>
    <property type="match status" value="1"/>
</dbReference>
<dbReference type="SUPFAM" id="SSF143447">
    <property type="entry name" value="AMMECR1-like"/>
    <property type="match status" value="1"/>
</dbReference>
<gene>
    <name evidence="2" type="primary">amrA</name>
    <name evidence="2" type="ORF">ENW96_06255</name>
</gene>
<evidence type="ECO:0000313" key="2">
    <source>
        <dbReference type="EMBL" id="HGF33979.1"/>
    </source>
</evidence>
<feature type="domain" description="AMMECR1" evidence="1">
    <location>
        <begin position="6"/>
        <end position="189"/>
    </location>
</feature>
<name>A0A7C3V798_9BACT</name>
<organism evidence="2">
    <name type="scientific">Desulfobacca acetoxidans</name>
    <dbReference type="NCBI Taxonomy" id="60893"/>
    <lineage>
        <taxon>Bacteria</taxon>
        <taxon>Pseudomonadati</taxon>
        <taxon>Thermodesulfobacteriota</taxon>
        <taxon>Desulfobaccia</taxon>
        <taxon>Desulfobaccales</taxon>
        <taxon>Desulfobaccaceae</taxon>
        <taxon>Desulfobacca</taxon>
    </lineage>
</organism>
<sequence length="190" mass="21195">MDLSAADQELLFRVARESIQAHLKGKEAVLPKTNSPALLKPSGVFVTLHRHGRLRGCIGYLEACKPLLAAVQDMAIAAAFRDPRFPPLREEELADLDLEISILSPMQEIRNVEEIEVGRHGIYLERGPCRGLLLPQVATECGWDRLTFLQQTCVKACLPPDAWKDPATRIFIFSAQILHEPPRKQEPGAL</sequence>
<dbReference type="EMBL" id="DTMF01000157">
    <property type="protein sequence ID" value="HGF33979.1"/>
    <property type="molecule type" value="Genomic_DNA"/>
</dbReference>
<comment type="caution">
    <text evidence="2">The sequence shown here is derived from an EMBL/GenBank/DDBJ whole genome shotgun (WGS) entry which is preliminary data.</text>
</comment>
<dbReference type="InterPro" id="IPR027485">
    <property type="entry name" value="AMMECR1_N"/>
</dbReference>
<evidence type="ECO:0000259" key="1">
    <source>
        <dbReference type="PROSITE" id="PS51112"/>
    </source>
</evidence>
<dbReference type="PANTHER" id="PTHR13016:SF0">
    <property type="entry name" value="AMME SYNDROME CANDIDATE GENE 1 PROTEIN"/>
    <property type="match status" value="1"/>
</dbReference>
<dbReference type="InterPro" id="IPR036071">
    <property type="entry name" value="AMMECR1_dom_sf"/>
</dbReference>
<dbReference type="PANTHER" id="PTHR13016">
    <property type="entry name" value="AMMECR1 HOMOLOG"/>
    <property type="match status" value="1"/>
</dbReference>
<dbReference type="PROSITE" id="PS51112">
    <property type="entry name" value="AMMECR1"/>
    <property type="match status" value="1"/>
</dbReference>
<dbReference type="InterPro" id="IPR027623">
    <property type="entry name" value="AmmeMemoSam_A"/>
</dbReference>
<reference evidence="2" key="1">
    <citation type="journal article" date="2020" name="mSystems">
        <title>Genome- and Community-Level Interaction Insights into Carbon Utilization and Element Cycling Functions of Hydrothermarchaeota in Hydrothermal Sediment.</title>
        <authorList>
            <person name="Zhou Z."/>
            <person name="Liu Y."/>
            <person name="Xu W."/>
            <person name="Pan J."/>
            <person name="Luo Z.H."/>
            <person name="Li M."/>
        </authorList>
    </citation>
    <scope>NUCLEOTIDE SEQUENCE [LARGE SCALE GENOMIC DNA]</scope>
    <source>
        <strain evidence="2">SpSt-897</strain>
    </source>
</reference>
<dbReference type="AlphaFoldDB" id="A0A7C3V798"/>
<dbReference type="InterPro" id="IPR023473">
    <property type="entry name" value="AMMECR1"/>
</dbReference>
<dbReference type="NCBIfam" id="TIGR04335">
    <property type="entry name" value="AmmeMemoSam_A"/>
    <property type="match status" value="1"/>
</dbReference>
<dbReference type="Pfam" id="PF01871">
    <property type="entry name" value="AMMECR1"/>
    <property type="match status" value="1"/>
</dbReference>
<dbReference type="NCBIfam" id="TIGR00296">
    <property type="entry name" value="TIGR00296 family protein"/>
    <property type="match status" value="1"/>
</dbReference>
<dbReference type="InterPro" id="IPR002733">
    <property type="entry name" value="AMMECR1_domain"/>
</dbReference>
<accession>A0A7C3V798</accession>
<proteinExistence type="inferred from homology"/>